<feature type="region of interest" description="Disordered" evidence="1">
    <location>
        <begin position="73"/>
        <end position="93"/>
    </location>
</feature>
<gene>
    <name evidence="2" type="ORF">SO802_033690</name>
</gene>
<feature type="compositionally biased region" description="Basic and acidic residues" evidence="1">
    <location>
        <begin position="74"/>
        <end position="93"/>
    </location>
</feature>
<sequence>MSVSLRLPRNFSFYIYLNSILIFSHFIVNSRESTCYFKNSTPIALLPRHRSFAETVIFPKAVFLEPDEGYSWSSERETSARSPDEDVESYVREGEKEDEIFEGKVEGNEIEENKGEKNEGEEREGGEACTDEGTLEVGSSRSPGDGFSRPFILPRMWTVNDFLPKMTTNIFKDLRDRYQIPDHIPICLPGKCEKCYSGKTADVDRSKCLEDFYRSRDFVGLSKWCKPSAYAIRVLLVLQTSTHSLVLGVRPHISEEQEDFIRQVTEIPLEERKCRDLITLDTLHLYYRGLEPMLIARKLNAYSRRQMEASRQRVRVAAACKKEKEKKTKLGEFSSAPKAVGKGAIKRKGDGKDNYPPKKASITPLEKVLKKPSPPKHGVGKGLMSLLGPITQDSERRLLTHKEYAVEMLDSIIKDKNADPCVGQALGDLGDSSLFDLARIIDDCSIMQAMVRMKALQVKGVANEGVIARQQKHIKKVTDEQDRYKETLRFEDCLKLVKSYYLDLDLAKVSMDDPLPSTPAGDAVPEYTDGSIESGQNTRDDSIVLAQLAARSPVLPLTPLANPSIADDSPVHDAPDFLPKGDEAP</sequence>
<dbReference type="AlphaFoldDB" id="A0AAW2BJ57"/>
<reference evidence="2 3" key="1">
    <citation type="submission" date="2024-01" db="EMBL/GenBank/DDBJ databases">
        <title>A telomere-to-telomere, gap-free genome of sweet tea (Lithocarpus litseifolius).</title>
        <authorList>
            <person name="Zhou J."/>
        </authorList>
    </citation>
    <scope>NUCLEOTIDE SEQUENCE [LARGE SCALE GENOMIC DNA]</scope>
    <source>
        <strain evidence="2">Zhou-2022a</strain>
        <tissue evidence="2">Leaf</tissue>
    </source>
</reference>
<name>A0AAW2BJ57_9ROSI</name>
<protein>
    <submittedName>
        <fullName evidence="2">Uncharacterized protein</fullName>
    </submittedName>
</protein>
<organism evidence="2 3">
    <name type="scientific">Lithocarpus litseifolius</name>
    <dbReference type="NCBI Taxonomy" id="425828"/>
    <lineage>
        <taxon>Eukaryota</taxon>
        <taxon>Viridiplantae</taxon>
        <taxon>Streptophyta</taxon>
        <taxon>Embryophyta</taxon>
        <taxon>Tracheophyta</taxon>
        <taxon>Spermatophyta</taxon>
        <taxon>Magnoliopsida</taxon>
        <taxon>eudicotyledons</taxon>
        <taxon>Gunneridae</taxon>
        <taxon>Pentapetalae</taxon>
        <taxon>rosids</taxon>
        <taxon>fabids</taxon>
        <taxon>Fagales</taxon>
        <taxon>Fagaceae</taxon>
        <taxon>Lithocarpus</taxon>
    </lineage>
</organism>
<proteinExistence type="predicted"/>
<evidence type="ECO:0000256" key="1">
    <source>
        <dbReference type="SAM" id="MobiDB-lite"/>
    </source>
</evidence>
<feature type="compositionally biased region" description="Basic and acidic residues" evidence="1">
    <location>
        <begin position="569"/>
        <end position="585"/>
    </location>
</feature>
<keyword evidence="3" id="KW-1185">Reference proteome</keyword>
<feature type="compositionally biased region" description="Basic and acidic residues" evidence="1">
    <location>
        <begin position="105"/>
        <end position="126"/>
    </location>
</feature>
<dbReference type="Proteomes" id="UP001459277">
    <property type="component" value="Unassembled WGS sequence"/>
</dbReference>
<comment type="caution">
    <text evidence="2">The sequence shown here is derived from an EMBL/GenBank/DDBJ whole genome shotgun (WGS) entry which is preliminary data.</text>
</comment>
<feature type="region of interest" description="Disordered" evidence="1">
    <location>
        <begin position="105"/>
        <end position="143"/>
    </location>
</feature>
<accession>A0AAW2BJ57</accession>
<dbReference type="EMBL" id="JAZDWU010000012">
    <property type="protein sequence ID" value="KAK9984165.1"/>
    <property type="molecule type" value="Genomic_DNA"/>
</dbReference>
<feature type="region of interest" description="Disordered" evidence="1">
    <location>
        <begin position="516"/>
        <end position="538"/>
    </location>
</feature>
<feature type="region of interest" description="Disordered" evidence="1">
    <location>
        <begin position="557"/>
        <end position="585"/>
    </location>
</feature>
<evidence type="ECO:0000313" key="3">
    <source>
        <dbReference type="Proteomes" id="UP001459277"/>
    </source>
</evidence>
<evidence type="ECO:0000313" key="2">
    <source>
        <dbReference type="EMBL" id="KAK9984165.1"/>
    </source>
</evidence>